<evidence type="ECO:0000313" key="1">
    <source>
        <dbReference type="EMBL" id="KAK6981529.1"/>
    </source>
</evidence>
<accession>A0AAV9ZID6</accession>
<gene>
    <name evidence="1" type="ORF">R3P38DRAFT_3113548</name>
</gene>
<dbReference type="AlphaFoldDB" id="A0AAV9ZID6"/>
<evidence type="ECO:0000313" key="2">
    <source>
        <dbReference type="Proteomes" id="UP001362999"/>
    </source>
</evidence>
<dbReference type="SUPFAM" id="SSF52047">
    <property type="entry name" value="RNI-like"/>
    <property type="match status" value="1"/>
</dbReference>
<keyword evidence="2" id="KW-1185">Reference proteome</keyword>
<protein>
    <submittedName>
        <fullName evidence="1">F-box domain-containing protein</fullName>
    </submittedName>
</protein>
<name>A0AAV9ZID6_9AGAR</name>
<dbReference type="EMBL" id="JAWWNJ010000149">
    <property type="protein sequence ID" value="KAK6981529.1"/>
    <property type="molecule type" value="Genomic_DNA"/>
</dbReference>
<organism evidence="1 2">
    <name type="scientific">Favolaschia claudopus</name>
    <dbReference type="NCBI Taxonomy" id="2862362"/>
    <lineage>
        <taxon>Eukaryota</taxon>
        <taxon>Fungi</taxon>
        <taxon>Dikarya</taxon>
        <taxon>Basidiomycota</taxon>
        <taxon>Agaricomycotina</taxon>
        <taxon>Agaricomycetes</taxon>
        <taxon>Agaricomycetidae</taxon>
        <taxon>Agaricales</taxon>
        <taxon>Marasmiineae</taxon>
        <taxon>Mycenaceae</taxon>
        <taxon>Favolaschia</taxon>
    </lineage>
</organism>
<proteinExistence type="predicted"/>
<sequence>MSEANGVPALQLPFELISLIFILSLPARRRVCPHPDKPPLNLASVCGHWRGVALRTPELWSSIALQFSPNDSLHGVMPLSLARAVHRDGNDFVALMDLWFSRRSLGHPLSISLACARHGILPNGLLALVAFYHAQWARIEVALRTHDFLFFNSIAGPFPLLSTLTIKITDRFTSLHRAQILPILRSPNLKTVQLFYHRFTPESLALLPRNLTAARFVYLSGVDATPPTAGLLAPLLRHLHHIVHLHLDVAASVGTPDRRLEASLLTLRLNVDHVLDVLSIPTLQSLHVKLMSPARICDFLAHSQCHLTTLSIEVSDYVDEISLGTALSAAPELHTLIVAVGPIFPYTALHHCEPLFDINLVPQLRNLIVEERRELSTYDRWTELLELRAGAAFVYGELYLRPAPSRDEHDQLHFVPPSQDIQARWAVLAAGGTQPRIIAGNYTWPADVKDADPIGDLDNGFTEQRDLQPYYFSPF</sequence>
<dbReference type="InterPro" id="IPR032675">
    <property type="entry name" value="LRR_dom_sf"/>
</dbReference>
<comment type="caution">
    <text evidence="1">The sequence shown here is derived from an EMBL/GenBank/DDBJ whole genome shotgun (WGS) entry which is preliminary data.</text>
</comment>
<reference evidence="1 2" key="1">
    <citation type="journal article" date="2024" name="J Genomics">
        <title>Draft genome sequencing and assembly of Favolaschia claudopus CIRM-BRFM 2984 isolated from oak limbs.</title>
        <authorList>
            <person name="Navarro D."/>
            <person name="Drula E."/>
            <person name="Chaduli D."/>
            <person name="Cazenave R."/>
            <person name="Ahrendt S."/>
            <person name="Wang J."/>
            <person name="Lipzen A."/>
            <person name="Daum C."/>
            <person name="Barry K."/>
            <person name="Grigoriev I.V."/>
            <person name="Favel A."/>
            <person name="Rosso M.N."/>
            <person name="Martin F."/>
        </authorList>
    </citation>
    <scope>NUCLEOTIDE SEQUENCE [LARGE SCALE GENOMIC DNA]</scope>
    <source>
        <strain evidence="1 2">CIRM-BRFM 2984</strain>
    </source>
</reference>
<dbReference type="Proteomes" id="UP001362999">
    <property type="component" value="Unassembled WGS sequence"/>
</dbReference>
<dbReference type="Gene3D" id="3.80.10.10">
    <property type="entry name" value="Ribonuclease Inhibitor"/>
    <property type="match status" value="1"/>
</dbReference>